<feature type="transmembrane region" description="Helical" evidence="3">
    <location>
        <begin position="28"/>
        <end position="49"/>
    </location>
</feature>
<gene>
    <name evidence="5" type="ORF">NHE_0543</name>
</gene>
<feature type="transmembrane region" description="Helical" evidence="3">
    <location>
        <begin position="116"/>
        <end position="142"/>
    </location>
</feature>
<feature type="transmembrane region" description="Helical" evidence="3">
    <location>
        <begin position="300"/>
        <end position="321"/>
    </location>
</feature>
<dbReference type="GO" id="GO:0012505">
    <property type="term" value="C:endomembrane system"/>
    <property type="evidence" value="ECO:0007669"/>
    <property type="project" value="UniProtKB-SubCell"/>
</dbReference>
<dbReference type="InterPro" id="IPR050616">
    <property type="entry name" value="CPA3_Na-H_Antiporter_A"/>
</dbReference>
<evidence type="ECO:0000259" key="4">
    <source>
        <dbReference type="Pfam" id="PF00361"/>
    </source>
</evidence>
<keyword evidence="2 3" id="KW-0812">Transmembrane</keyword>
<comment type="subcellular location">
    <subcellularLocation>
        <location evidence="1">Endomembrane system</location>
        <topology evidence="1">Multi-pass membrane protein</topology>
    </subcellularLocation>
    <subcellularLocation>
        <location evidence="2">Membrane</location>
        <topology evidence="2">Multi-pass membrane protein</topology>
    </subcellularLocation>
</comment>
<feature type="transmembrane region" description="Helical" evidence="3">
    <location>
        <begin position="163"/>
        <end position="185"/>
    </location>
</feature>
<feature type="transmembrane region" description="Helical" evidence="3">
    <location>
        <begin position="275"/>
        <end position="293"/>
    </location>
</feature>
<proteinExistence type="predicted"/>
<dbReference type="HOGENOM" id="CLU_007100_9_3_5"/>
<accession>X5H480</accession>
<feature type="domain" description="NADH:quinone oxidoreductase/Mrp antiporter transmembrane" evidence="4">
    <location>
        <begin position="127"/>
        <end position="417"/>
    </location>
</feature>
<dbReference type="GO" id="GO:0016020">
    <property type="term" value="C:membrane"/>
    <property type="evidence" value="ECO:0007669"/>
    <property type="project" value="UniProtKB-SubCell"/>
</dbReference>
<dbReference type="EMBL" id="CP007481">
    <property type="protein sequence ID" value="AHX11483.1"/>
    <property type="molecule type" value="Genomic_DNA"/>
</dbReference>
<feature type="transmembrane region" description="Helical" evidence="3">
    <location>
        <begin position="369"/>
        <end position="386"/>
    </location>
</feature>
<dbReference type="PANTHER" id="PTHR43373:SF1">
    <property type="entry name" value="NA(+)_H(+) ANTIPORTER SUBUNIT A"/>
    <property type="match status" value="1"/>
</dbReference>
<dbReference type="OrthoDB" id="9811798at2"/>
<dbReference type="Proteomes" id="UP000023755">
    <property type="component" value="Chromosome"/>
</dbReference>
<dbReference type="Pfam" id="PF00361">
    <property type="entry name" value="Proton_antipo_M"/>
    <property type="match status" value="1"/>
</dbReference>
<organism evidence="5 6">
    <name type="scientific">Neorickettsia helminthoeca str. Oregon</name>
    <dbReference type="NCBI Taxonomy" id="1286528"/>
    <lineage>
        <taxon>Bacteria</taxon>
        <taxon>Pseudomonadati</taxon>
        <taxon>Pseudomonadota</taxon>
        <taxon>Alphaproteobacteria</taxon>
        <taxon>Rickettsiales</taxon>
        <taxon>Anaplasmataceae</taxon>
        <taxon>Neorickettsia</taxon>
    </lineage>
</organism>
<evidence type="ECO:0000256" key="2">
    <source>
        <dbReference type="RuleBase" id="RU000320"/>
    </source>
</evidence>
<dbReference type="PRINTS" id="PR01434">
    <property type="entry name" value="NADHDHGNASE5"/>
</dbReference>
<feature type="transmembrane region" description="Helical" evidence="3">
    <location>
        <begin position="69"/>
        <end position="96"/>
    </location>
</feature>
<keyword evidence="6" id="KW-1185">Reference proteome</keyword>
<evidence type="ECO:0000313" key="6">
    <source>
        <dbReference type="Proteomes" id="UP000023755"/>
    </source>
</evidence>
<feature type="transmembrane region" description="Helical" evidence="3">
    <location>
        <begin position="205"/>
        <end position="227"/>
    </location>
</feature>
<evidence type="ECO:0000256" key="1">
    <source>
        <dbReference type="ARBA" id="ARBA00004127"/>
    </source>
</evidence>
<feature type="transmembrane region" description="Helical" evidence="3">
    <location>
        <begin position="239"/>
        <end position="263"/>
    </location>
</feature>
<protein>
    <submittedName>
        <fullName evidence="5">NADH-Ubiquinone/plastoquinone (Complex I), various chains family protein</fullName>
    </submittedName>
</protein>
<dbReference type="InterPro" id="IPR001750">
    <property type="entry name" value="ND/Mrp_TM"/>
</dbReference>
<dbReference type="PANTHER" id="PTHR43373">
    <property type="entry name" value="NA(+)/H(+) ANTIPORTER SUBUNIT"/>
    <property type="match status" value="1"/>
</dbReference>
<feature type="transmembrane region" description="Helical" evidence="3">
    <location>
        <begin position="327"/>
        <end position="349"/>
    </location>
</feature>
<dbReference type="RefSeq" id="WP_038559612.1">
    <property type="nucleotide sequence ID" value="NZ_CP007481.1"/>
</dbReference>
<dbReference type="STRING" id="1286528.NHE_0543"/>
<reference evidence="5 6" key="1">
    <citation type="submission" date="2014-03" db="EMBL/GenBank/DDBJ databases">
        <title>Sequencing and Comparison of Genomes and Transcriptome Profiles of Human Ehrlichiosis Agents.</title>
        <authorList>
            <person name="Lin M."/>
            <person name="Daugherty S.C."/>
            <person name="Nagaraj S."/>
            <person name="Cheng Z."/>
            <person name="Xiong Q."/>
            <person name="Lin F.-Y."/>
            <person name="Sengamalay N."/>
            <person name="Ott S."/>
            <person name="Godinez A."/>
            <person name="Tallon L.J."/>
            <person name="Sadzewicz L."/>
            <person name="Fraser C.M."/>
            <person name="Dunning Hotopp J.C."/>
            <person name="Rikihisa Y."/>
        </authorList>
    </citation>
    <scope>NUCLEOTIDE SEQUENCE [LARGE SCALE GENOMIC DNA]</scope>
    <source>
        <strain evidence="5 6">Oregon</strain>
    </source>
</reference>
<evidence type="ECO:0000313" key="5">
    <source>
        <dbReference type="EMBL" id="AHX11483.1"/>
    </source>
</evidence>
<dbReference type="KEGG" id="nhm:NHE_0543"/>
<keyword evidence="3" id="KW-0472">Membrane</keyword>
<keyword evidence="3" id="KW-1133">Transmembrane helix</keyword>
<keyword evidence="5" id="KW-0830">Ubiquinone</keyword>
<sequence length="474" mass="52412">MSILILIAIFGHLFPCIAYLIAGKRAPFFYYLISTTASIVSFLATLLIATRNHDFFPFKLFSITEQIGIAFHIDQAVIVFALLCSFLSIPASIYAISYMHLNEANKKASFFSKIHLSLAFTMMLAFSGNLITLFIFYELLTLATYALVKHEDTEKSNKCAKTYLSYLILPSVALFLPAILITYTLTGTFTFNETLHVVSSGTPRVMLLLMFIYGISKAAIFPMHGWLPKAMVAPTPVSALLHAVAVVKAGVFCITKVVIYVFTMSDQANTQLGSILSYICGFTIIFASIMALRKESLKEILAYSTISQLSYITITLGIFTANSVQHALSYMLMHAFAKITLFFTVGAIFSATGKMNKSQIDGIGRHMPITMISFTIGALAMIGLPPTATLLCKAHIFSEALSVKNYFIIFTLIVSTGLNCGYFLPIVFRAFFVDSGPIVRKRVLPYSLIFPYLLTTTVCIGLFVYQLYKNGILV</sequence>
<dbReference type="AlphaFoldDB" id="X5H480"/>
<name>X5H480_9RICK</name>
<feature type="transmembrane region" description="Helical" evidence="3">
    <location>
        <begin position="443"/>
        <end position="468"/>
    </location>
</feature>
<evidence type="ECO:0000256" key="3">
    <source>
        <dbReference type="SAM" id="Phobius"/>
    </source>
</evidence>
<feature type="transmembrane region" description="Helical" evidence="3">
    <location>
        <begin position="406"/>
        <end position="431"/>
    </location>
</feature>